<accession>A0A4V1IUM6</accession>
<protein>
    <recommendedName>
        <fullName evidence="5">CAP-Gly domain-containing protein</fullName>
    </recommendedName>
</protein>
<feature type="domain" description="CAP-Gly" evidence="5">
    <location>
        <begin position="203"/>
        <end position="245"/>
    </location>
</feature>
<comment type="subcellular location">
    <subcellularLocation>
        <location evidence="1">Cytoplasm</location>
    </subcellularLocation>
</comment>
<dbReference type="Gene3D" id="2.30.30.190">
    <property type="entry name" value="CAP Gly-rich-like domain"/>
    <property type="match status" value="1"/>
</dbReference>
<dbReference type="PANTHER" id="PTHR18916:SF85">
    <property type="entry name" value="TUBULIN-FOLDING COFACTOR B"/>
    <property type="match status" value="1"/>
</dbReference>
<dbReference type="Gene3D" id="3.10.20.90">
    <property type="entry name" value="Phosphatidylinositol 3-kinase Catalytic Subunit, Chain A, domain 1"/>
    <property type="match status" value="1"/>
</dbReference>
<dbReference type="GO" id="GO:0051010">
    <property type="term" value="F:microtubule plus-end binding"/>
    <property type="evidence" value="ECO:0007669"/>
    <property type="project" value="TreeGrafter"/>
</dbReference>
<dbReference type="STRING" id="1555241.A0A4V1IUM6"/>
<dbReference type="SUPFAM" id="SSF74924">
    <property type="entry name" value="Cap-Gly domain"/>
    <property type="match status" value="1"/>
</dbReference>
<dbReference type="GO" id="GO:0007021">
    <property type="term" value="P:tubulin complex assembly"/>
    <property type="evidence" value="ECO:0007669"/>
    <property type="project" value="InterPro"/>
</dbReference>
<dbReference type="Pfam" id="PF14560">
    <property type="entry name" value="Ubiquitin_2"/>
    <property type="match status" value="1"/>
</dbReference>
<dbReference type="Proteomes" id="UP000274922">
    <property type="component" value="Unassembled WGS sequence"/>
</dbReference>
<organism evidence="6 7">
    <name type="scientific">Caulochytrium protostelioides</name>
    <dbReference type="NCBI Taxonomy" id="1555241"/>
    <lineage>
        <taxon>Eukaryota</taxon>
        <taxon>Fungi</taxon>
        <taxon>Fungi incertae sedis</taxon>
        <taxon>Chytridiomycota</taxon>
        <taxon>Chytridiomycota incertae sedis</taxon>
        <taxon>Chytridiomycetes</taxon>
        <taxon>Caulochytriales</taxon>
        <taxon>Caulochytriaceae</taxon>
        <taxon>Caulochytrium</taxon>
    </lineage>
</organism>
<keyword evidence="2" id="KW-0963">Cytoplasm</keyword>
<name>A0A4V1IUM6_9FUNG</name>
<dbReference type="GO" id="GO:0005829">
    <property type="term" value="C:cytosol"/>
    <property type="evidence" value="ECO:0007669"/>
    <property type="project" value="UniProtKB-ARBA"/>
</dbReference>
<dbReference type="EMBL" id="ML014186">
    <property type="protein sequence ID" value="RKP01089.1"/>
    <property type="molecule type" value="Genomic_DNA"/>
</dbReference>
<comment type="similarity">
    <text evidence="4">Belongs to the TBCB family.</text>
</comment>
<dbReference type="FunFam" id="2.30.30.190:FF:000013">
    <property type="entry name" value="Tubulin-folding cofactor B"/>
    <property type="match status" value="1"/>
</dbReference>
<dbReference type="SUPFAM" id="SSF54236">
    <property type="entry name" value="Ubiquitin-like"/>
    <property type="match status" value="1"/>
</dbReference>
<dbReference type="InterPro" id="IPR036859">
    <property type="entry name" value="CAP-Gly_dom_sf"/>
</dbReference>
<reference evidence="7" key="1">
    <citation type="journal article" date="2018" name="Nat. Microbiol.">
        <title>Leveraging single-cell genomics to expand the fungal tree of life.</title>
        <authorList>
            <person name="Ahrendt S.R."/>
            <person name="Quandt C.A."/>
            <person name="Ciobanu D."/>
            <person name="Clum A."/>
            <person name="Salamov A."/>
            <person name="Andreopoulos B."/>
            <person name="Cheng J.F."/>
            <person name="Woyke T."/>
            <person name="Pelin A."/>
            <person name="Henrissat B."/>
            <person name="Reynolds N.K."/>
            <person name="Benny G.L."/>
            <person name="Smith M.E."/>
            <person name="James T.Y."/>
            <person name="Grigoriev I.V."/>
        </authorList>
    </citation>
    <scope>NUCLEOTIDE SEQUENCE [LARGE SCALE GENOMIC DNA]</scope>
    <source>
        <strain evidence="7">ATCC 52028</strain>
    </source>
</reference>
<dbReference type="GO" id="GO:0031122">
    <property type="term" value="P:cytoplasmic microtubule organization"/>
    <property type="evidence" value="ECO:0007669"/>
    <property type="project" value="TreeGrafter"/>
</dbReference>
<keyword evidence="7" id="KW-1185">Reference proteome</keyword>
<keyword evidence="3" id="KW-0143">Chaperone</keyword>
<dbReference type="AlphaFoldDB" id="A0A4V1IUM6"/>
<dbReference type="OrthoDB" id="2130750at2759"/>
<dbReference type="GO" id="GO:0005634">
    <property type="term" value="C:nucleus"/>
    <property type="evidence" value="ECO:0007669"/>
    <property type="project" value="TreeGrafter"/>
</dbReference>
<dbReference type="GO" id="GO:0043014">
    <property type="term" value="F:alpha-tubulin binding"/>
    <property type="evidence" value="ECO:0007669"/>
    <property type="project" value="InterPro"/>
</dbReference>
<evidence type="ECO:0000256" key="4">
    <source>
        <dbReference type="ARBA" id="ARBA00025779"/>
    </source>
</evidence>
<evidence type="ECO:0000256" key="1">
    <source>
        <dbReference type="ARBA" id="ARBA00004496"/>
    </source>
</evidence>
<evidence type="ECO:0000313" key="7">
    <source>
        <dbReference type="Proteomes" id="UP000274922"/>
    </source>
</evidence>
<dbReference type="GO" id="GO:0035371">
    <property type="term" value="C:microtubule plus-end"/>
    <property type="evidence" value="ECO:0007669"/>
    <property type="project" value="TreeGrafter"/>
</dbReference>
<dbReference type="PANTHER" id="PTHR18916">
    <property type="entry name" value="DYNACTIN 1-RELATED MICROTUBULE-BINDING"/>
    <property type="match status" value="1"/>
</dbReference>
<dbReference type="GO" id="GO:0007023">
    <property type="term" value="P:post-chaperonin tubulin folding pathway"/>
    <property type="evidence" value="ECO:0007669"/>
    <property type="project" value="InterPro"/>
</dbReference>
<dbReference type="CDD" id="cd01789">
    <property type="entry name" value="Ubl_TBCB"/>
    <property type="match status" value="1"/>
</dbReference>
<dbReference type="InterPro" id="IPR000938">
    <property type="entry name" value="CAP-Gly_domain"/>
</dbReference>
<evidence type="ECO:0000259" key="5">
    <source>
        <dbReference type="PROSITE" id="PS50245"/>
    </source>
</evidence>
<evidence type="ECO:0000313" key="6">
    <source>
        <dbReference type="EMBL" id="RKP01089.1"/>
    </source>
</evidence>
<dbReference type="PROSITE" id="PS50245">
    <property type="entry name" value="CAP_GLY_2"/>
    <property type="match status" value="1"/>
</dbReference>
<evidence type="ECO:0000256" key="2">
    <source>
        <dbReference type="ARBA" id="ARBA00022490"/>
    </source>
</evidence>
<dbReference type="SMART" id="SM01052">
    <property type="entry name" value="CAP_GLY"/>
    <property type="match status" value="1"/>
</dbReference>
<dbReference type="GO" id="GO:0005938">
    <property type="term" value="C:cell cortex"/>
    <property type="evidence" value="ECO:0007669"/>
    <property type="project" value="TreeGrafter"/>
</dbReference>
<gene>
    <name evidence="6" type="ORF">CXG81DRAFT_26234</name>
</gene>
<sequence>MSVVTVFVTSHNASSERRFDKATTLGELKQRLEPITGIPASTIRLSLYDDNDQFVGPMAGDDDRMLGYFPVADYWRIQCTPGATAAATGPGGSVLAAHHATGAAAAFIPDYNDVSGVEKFEISDAEYASRNDSVRAFKQRHKLGRFAETDPSSDAAQLQTQQLAAWALAAEKITVGNRCELLPAQDSDSDLEPRKRGTVAFIGTTEFKPGVWVGVTLDEPTGKNDGAVDGIRYFQCPAKRGVFVRPTKVAVGDYPERDLFDELDEL</sequence>
<dbReference type="Pfam" id="PF01302">
    <property type="entry name" value="CAP_GLY"/>
    <property type="match status" value="1"/>
</dbReference>
<dbReference type="InterPro" id="IPR029071">
    <property type="entry name" value="Ubiquitin-like_domsf"/>
</dbReference>
<dbReference type="InterPro" id="IPR000626">
    <property type="entry name" value="Ubiquitin-like_dom"/>
</dbReference>
<dbReference type="InterPro" id="IPR045172">
    <property type="entry name" value="TBCB_Ubl"/>
</dbReference>
<proteinExistence type="inferred from homology"/>
<evidence type="ECO:0000256" key="3">
    <source>
        <dbReference type="ARBA" id="ARBA00023186"/>
    </source>
</evidence>
<dbReference type="PROSITE" id="PS00845">
    <property type="entry name" value="CAP_GLY_1"/>
    <property type="match status" value="1"/>
</dbReference>